<reference evidence="9 10" key="1">
    <citation type="submission" date="2018-08" db="EMBL/GenBank/DDBJ databases">
        <title>Genomic investigation of the strawberry pathogen Phytophthora fragariae indicates pathogenicity is determined by transcriptional variation in three key races.</title>
        <authorList>
            <person name="Adams T.M."/>
            <person name="Armitage A.D."/>
            <person name="Sobczyk M.K."/>
            <person name="Bates H.J."/>
            <person name="Dunwell J.M."/>
            <person name="Nellist C.F."/>
            <person name="Harrison R.J."/>
        </authorList>
    </citation>
    <scope>NUCLEOTIDE SEQUENCE [LARGE SCALE GENOMIC DNA]</scope>
    <source>
        <strain evidence="9 10">SCRP333</strain>
    </source>
</reference>
<evidence type="ECO:0000256" key="5">
    <source>
        <dbReference type="ARBA" id="ARBA00022723"/>
    </source>
</evidence>
<evidence type="ECO:0000256" key="6">
    <source>
        <dbReference type="ARBA" id="ARBA00022801"/>
    </source>
</evidence>
<organism evidence="9 10">
    <name type="scientific">Phytophthora rubi</name>
    <dbReference type="NCBI Taxonomy" id="129364"/>
    <lineage>
        <taxon>Eukaryota</taxon>
        <taxon>Sar</taxon>
        <taxon>Stramenopiles</taxon>
        <taxon>Oomycota</taxon>
        <taxon>Peronosporomycetes</taxon>
        <taxon>Peronosporales</taxon>
        <taxon>Peronosporaceae</taxon>
        <taxon>Phytophthora</taxon>
    </lineage>
</organism>
<dbReference type="GO" id="GO:0005634">
    <property type="term" value="C:nucleus"/>
    <property type="evidence" value="ECO:0007669"/>
    <property type="project" value="UniProtKB-SubCell"/>
</dbReference>
<dbReference type="GO" id="GO:0004518">
    <property type="term" value="F:nuclease activity"/>
    <property type="evidence" value="ECO:0007669"/>
    <property type="project" value="UniProtKB-KW"/>
</dbReference>
<sequence length="406" mass="47489">DLRRIVEKRSIAGATRDLLSDHDASEEELDEYWQLEYEGVLATRYLERSKHYRRRKDRWRKLLNDREYMNDTEFHEHFRLERAVFWRLVNLVKDDPVFLSKETKPFRGGAVLHLLLLLKFLGTYGNDNSSSKIGLFLGIASGSAHNYLFRASSAVLRLEKATVSWPDDIERRMIAQRMQDKYGFVNCVGITDGTLFPLAAKPRHHGEDYYNRKASYSVNGLVTCDDMARIRNLVVGWPGSTHDNRVWTNSPMMIQSHDYFNHNEYLLGDSAFQVSAIMIPAFKNPLKAMMNPRQKFFNSKLAKARIKSEHCIGLLKMRFPYLREIRVKLSKKRKHMRRLIKYVTCASILHNLLIAEPIPQNWRDELNRQIKGKLDDDDELNAPLPVDAIGDERRNQLLAYMLEMRE</sequence>
<feature type="non-terminal residue" evidence="9">
    <location>
        <position position="1"/>
    </location>
</feature>
<keyword evidence="5" id="KW-0479">Metal-binding</keyword>
<protein>
    <recommendedName>
        <fullName evidence="8">DDE Tnp4 domain-containing protein</fullName>
    </recommendedName>
</protein>
<comment type="caution">
    <text evidence="9">The sequence shown here is derived from an EMBL/GenBank/DDBJ whole genome shotgun (WGS) entry which is preliminary data.</text>
</comment>
<keyword evidence="4" id="KW-0540">Nuclease</keyword>
<comment type="similarity">
    <text evidence="3">Belongs to the HARBI1 family.</text>
</comment>
<dbReference type="AlphaFoldDB" id="A0A6A4BIC3"/>
<evidence type="ECO:0000313" key="9">
    <source>
        <dbReference type="EMBL" id="KAE9273754.1"/>
    </source>
</evidence>
<evidence type="ECO:0000259" key="8">
    <source>
        <dbReference type="Pfam" id="PF13359"/>
    </source>
</evidence>
<gene>
    <name evidence="9" type="ORF">PR003_g29809</name>
</gene>
<keyword evidence="6" id="KW-0378">Hydrolase</keyword>
<accession>A0A6A4BIC3</accession>
<name>A0A6A4BIC3_9STRA</name>
<feature type="domain" description="DDE Tnp4" evidence="8">
    <location>
        <begin position="192"/>
        <end position="351"/>
    </location>
</feature>
<dbReference type="EMBL" id="QXFT01005198">
    <property type="protein sequence ID" value="KAE9273754.1"/>
    <property type="molecule type" value="Genomic_DNA"/>
</dbReference>
<comment type="subcellular location">
    <subcellularLocation>
        <location evidence="2">Nucleus</location>
    </subcellularLocation>
</comment>
<evidence type="ECO:0000313" key="10">
    <source>
        <dbReference type="Proteomes" id="UP000434957"/>
    </source>
</evidence>
<evidence type="ECO:0000256" key="1">
    <source>
        <dbReference type="ARBA" id="ARBA00001968"/>
    </source>
</evidence>
<keyword evidence="7" id="KW-0539">Nucleus</keyword>
<comment type="cofactor">
    <cofactor evidence="1">
        <name>a divalent metal cation</name>
        <dbReference type="ChEBI" id="CHEBI:60240"/>
    </cofactor>
</comment>
<evidence type="ECO:0000256" key="7">
    <source>
        <dbReference type="ARBA" id="ARBA00023242"/>
    </source>
</evidence>
<dbReference type="Pfam" id="PF13359">
    <property type="entry name" value="DDE_Tnp_4"/>
    <property type="match status" value="1"/>
</dbReference>
<dbReference type="PANTHER" id="PTHR22930">
    <property type="match status" value="1"/>
</dbReference>
<dbReference type="InterPro" id="IPR045249">
    <property type="entry name" value="HARBI1-like"/>
</dbReference>
<keyword evidence="10" id="KW-1185">Reference proteome</keyword>
<dbReference type="GO" id="GO:0016787">
    <property type="term" value="F:hydrolase activity"/>
    <property type="evidence" value="ECO:0007669"/>
    <property type="project" value="UniProtKB-KW"/>
</dbReference>
<evidence type="ECO:0000256" key="3">
    <source>
        <dbReference type="ARBA" id="ARBA00006958"/>
    </source>
</evidence>
<dbReference type="PANTHER" id="PTHR22930:SF85">
    <property type="entry name" value="GH03217P-RELATED"/>
    <property type="match status" value="1"/>
</dbReference>
<dbReference type="Proteomes" id="UP000434957">
    <property type="component" value="Unassembled WGS sequence"/>
</dbReference>
<dbReference type="GO" id="GO:0046872">
    <property type="term" value="F:metal ion binding"/>
    <property type="evidence" value="ECO:0007669"/>
    <property type="project" value="UniProtKB-KW"/>
</dbReference>
<evidence type="ECO:0000256" key="4">
    <source>
        <dbReference type="ARBA" id="ARBA00022722"/>
    </source>
</evidence>
<dbReference type="InterPro" id="IPR027806">
    <property type="entry name" value="HARBI1_dom"/>
</dbReference>
<proteinExistence type="inferred from homology"/>
<evidence type="ECO:0000256" key="2">
    <source>
        <dbReference type="ARBA" id="ARBA00004123"/>
    </source>
</evidence>